<protein>
    <recommendedName>
        <fullName evidence="9">VHS domain-containing protein</fullName>
    </recommendedName>
</protein>
<dbReference type="Gene3D" id="1.25.40.90">
    <property type="match status" value="1"/>
</dbReference>
<sequence>MASFFNVGTNPFSTPVGQRIEQATDASLTSENWAVNMEICDMINESSDTARDAMKAIRKRLQQNAGKNNQVIMYTLTVLETCVKNCGKAFHVLVAHKDFIQELIKLIGPKNDPPVIVQEKVLSLIQIWSDAFKNQPDLIGVTQMYNELKNKGIEFPQTDMENMAPIYTPQRSVPEPPAANPALNQPAVSPQHGMVLTSGVTTGAAPSHPSQLTAEQLAKLQAELDIVVTVNMSILGEMLTELKPGQETPEDYQLLTDLVATCKEMQARIVDLIGRITDDELTAELLRINDELNNLFLRHQRYEKNRASNTNVTSPSAVLGAAMGVPSVAAALDTNVVATGSTEPPRLLDFPDSNTEDMLNNFSKLGINASAKPTNRETDDKTDLLKDIPSLDAAAGSLGSPFKRTGTDMPVKELEGLEETVTSSEFDKFLEERAAAAENLPTINASNAMENHQQPPTTQPIAQAADKNKNKKTEENLLLL</sequence>
<proteinExistence type="inferred from homology"/>
<dbReference type="VEuPathDB" id="VectorBase:GPPI048921"/>
<dbReference type="InterPro" id="IPR014645">
    <property type="entry name" value="TOM1"/>
</dbReference>
<dbReference type="Gene3D" id="1.20.58.160">
    <property type="match status" value="1"/>
</dbReference>
<feature type="compositionally biased region" description="Low complexity" evidence="4">
    <location>
        <begin position="453"/>
        <end position="465"/>
    </location>
</feature>
<dbReference type="GO" id="GO:0035091">
    <property type="term" value="F:phosphatidylinositol binding"/>
    <property type="evidence" value="ECO:0007669"/>
    <property type="project" value="InterPro"/>
</dbReference>
<dbReference type="GO" id="GO:0030276">
    <property type="term" value="F:clathrin binding"/>
    <property type="evidence" value="ECO:0007669"/>
    <property type="project" value="TreeGrafter"/>
</dbReference>
<dbReference type="STRING" id="67801.A0A1B0C4I1"/>
<dbReference type="InterPro" id="IPR002014">
    <property type="entry name" value="VHS_dom"/>
</dbReference>
<dbReference type="SUPFAM" id="SSF89009">
    <property type="entry name" value="GAT-like domain"/>
    <property type="match status" value="1"/>
</dbReference>
<dbReference type="Proteomes" id="UP000092460">
    <property type="component" value="Unassembled WGS sequence"/>
</dbReference>
<evidence type="ECO:0000256" key="3">
    <source>
        <dbReference type="ARBA" id="ARBA00022927"/>
    </source>
</evidence>
<comment type="similarity">
    <text evidence="1">Belongs to the TOM1 family.</text>
</comment>
<feature type="domain" description="GAT" evidence="6">
    <location>
        <begin position="215"/>
        <end position="304"/>
    </location>
</feature>
<evidence type="ECO:0000256" key="1">
    <source>
        <dbReference type="ARBA" id="ARBA00007708"/>
    </source>
</evidence>
<evidence type="ECO:0000256" key="2">
    <source>
        <dbReference type="ARBA" id="ARBA00022448"/>
    </source>
</evidence>
<dbReference type="PANTHER" id="PTHR13856:SF137">
    <property type="entry name" value="GH05942P"/>
    <property type="match status" value="1"/>
</dbReference>
<dbReference type="PANTHER" id="PTHR13856">
    <property type="entry name" value="VHS DOMAIN CONTAINING PROTEIN FAMILY"/>
    <property type="match status" value="1"/>
</dbReference>
<dbReference type="GO" id="GO:0007165">
    <property type="term" value="P:signal transduction"/>
    <property type="evidence" value="ECO:0007669"/>
    <property type="project" value="TreeGrafter"/>
</dbReference>
<keyword evidence="8" id="KW-1185">Reference proteome</keyword>
<dbReference type="InterPro" id="IPR004152">
    <property type="entry name" value="GAT_dom"/>
</dbReference>
<dbReference type="GO" id="GO:0005768">
    <property type="term" value="C:endosome"/>
    <property type="evidence" value="ECO:0007669"/>
    <property type="project" value="TreeGrafter"/>
</dbReference>
<reference evidence="8" key="1">
    <citation type="submission" date="2015-01" db="EMBL/GenBank/DDBJ databases">
        <authorList>
            <person name="Aksoy S."/>
            <person name="Warren W."/>
            <person name="Wilson R.K."/>
        </authorList>
    </citation>
    <scope>NUCLEOTIDE SEQUENCE [LARGE SCALE GENOMIC DNA]</scope>
    <source>
        <strain evidence="8">IAEA</strain>
    </source>
</reference>
<dbReference type="SUPFAM" id="SSF48464">
    <property type="entry name" value="ENTH/VHS domain"/>
    <property type="match status" value="1"/>
</dbReference>
<dbReference type="PIRSF" id="PIRSF036948">
    <property type="entry name" value="TOM1"/>
    <property type="match status" value="1"/>
</dbReference>
<evidence type="ECO:0000259" key="5">
    <source>
        <dbReference type="PROSITE" id="PS50179"/>
    </source>
</evidence>
<dbReference type="EnsemblMetazoa" id="GPPI048921-RA">
    <property type="protein sequence ID" value="GPPI048921-PA"/>
    <property type="gene ID" value="GPPI048921"/>
</dbReference>
<dbReference type="GO" id="GO:0043130">
    <property type="term" value="F:ubiquitin binding"/>
    <property type="evidence" value="ECO:0007669"/>
    <property type="project" value="InterPro"/>
</dbReference>
<dbReference type="GO" id="GO:0016020">
    <property type="term" value="C:membrane"/>
    <property type="evidence" value="ECO:0007669"/>
    <property type="project" value="TreeGrafter"/>
</dbReference>
<feature type="region of interest" description="Disordered" evidence="4">
    <location>
        <begin position="445"/>
        <end position="480"/>
    </location>
</feature>
<evidence type="ECO:0000313" key="8">
    <source>
        <dbReference type="Proteomes" id="UP000092460"/>
    </source>
</evidence>
<feature type="compositionally biased region" description="Basic and acidic residues" evidence="4">
    <location>
        <begin position="466"/>
        <end position="480"/>
    </location>
</feature>
<dbReference type="InterPro" id="IPR008942">
    <property type="entry name" value="ENTH_VHS"/>
</dbReference>
<evidence type="ECO:0000259" key="6">
    <source>
        <dbReference type="PROSITE" id="PS50909"/>
    </source>
</evidence>
<dbReference type="SMART" id="SM00288">
    <property type="entry name" value="VHS"/>
    <property type="match status" value="1"/>
</dbReference>
<keyword evidence="2" id="KW-0813">Transport</keyword>
<dbReference type="AlphaFoldDB" id="A0A1B0C4I1"/>
<keyword evidence="3" id="KW-0653">Protein transport</keyword>
<reference evidence="7" key="2">
    <citation type="submission" date="2020-05" db="UniProtKB">
        <authorList>
            <consortium name="EnsemblMetazoa"/>
        </authorList>
    </citation>
    <scope>IDENTIFICATION</scope>
    <source>
        <strain evidence="7">IAEA</strain>
    </source>
</reference>
<evidence type="ECO:0000256" key="4">
    <source>
        <dbReference type="SAM" id="MobiDB-lite"/>
    </source>
</evidence>
<dbReference type="PROSITE" id="PS50909">
    <property type="entry name" value="GAT"/>
    <property type="match status" value="1"/>
</dbReference>
<feature type="domain" description="VHS" evidence="5">
    <location>
        <begin position="23"/>
        <end position="156"/>
    </location>
</feature>
<accession>A0A1B0C4I1</accession>
<dbReference type="Pfam" id="PF03127">
    <property type="entry name" value="GAT"/>
    <property type="match status" value="1"/>
</dbReference>
<evidence type="ECO:0008006" key="9">
    <source>
        <dbReference type="Google" id="ProtNLM"/>
    </source>
</evidence>
<dbReference type="EMBL" id="JXJN01025501">
    <property type="status" value="NOT_ANNOTATED_CDS"/>
    <property type="molecule type" value="Genomic_DNA"/>
</dbReference>
<dbReference type="GO" id="GO:0015031">
    <property type="term" value="P:protein transport"/>
    <property type="evidence" value="ECO:0007669"/>
    <property type="project" value="UniProtKB-KW"/>
</dbReference>
<evidence type="ECO:0000313" key="7">
    <source>
        <dbReference type="EnsemblMetazoa" id="GPPI048921-PA"/>
    </source>
</evidence>
<dbReference type="Pfam" id="PF00790">
    <property type="entry name" value="VHS"/>
    <property type="match status" value="1"/>
</dbReference>
<organism evidence="7 8">
    <name type="scientific">Glossina palpalis gambiensis</name>
    <dbReference type="NCBI Taxonomy" id="67801"/>
    <lineage>
        <taxon>Eukaryota</taxon>
        <taxon>Metazoa</taxon>
        <taxon>Ecdysozoa</taxon>
        <taxon>Arthropoda</taxon>
        <taxon>Hexapoda</taxon>
        <taxon>Insecta</taxon>
        <taxon>Pterygota</taxon>
        <taxon>Neoptera</taxon>
        <taxon>Endopterygota</taxon>
        <taxon>Diptera</taxon>
        <taxon>Brachycera</taxon>
        <taxon>Muscomorpha</taxon>
        <taxon>Hippoboscoidea</taxon>
        <taxon>Glossinidae</taxon>
        <taxon>Glossina</taxon>
    </lineage>
</organism>
<dbReference type="CDD" id="cd14233">
    <property type="entry name" value="GAT_TOM1_like"/>
    <property type="match status" value="1"/>
</dbReference>
<dbReference type="InterPro" id="IPR038425">
    <property type="entry name" value="GAT_sf"/>
</dbReference>
<dbReference type="CDD" id="cd03565">
    <property type="entry name" value="VHS_Tom1_like"/>
    <property type="match status" value="1"/>
</dbReference>
<name>A0A1B0C4I1_9MUSC</name>
<dbReference type="PROSITE" id="PS50179">
    <property type="entry name" value="VHS"/>
    <property type="match status" value="1"/>
</dbReference>